<dbReference type="Pfam" id="PF00704">
    <property type="entry name" value="Glyco_hydro_18"/>
    <property type="match status" value="1"/>
</dbReference>
<dbReference type="SMART" id="SM00636">
    <property type="entry name" value="Glyco_18"/>
    <property type="match status" value="1"/>
</dbReference>
<dbReference type="EC" id="3.2.1.14" evidence="4"/>
<dbReference type="PANTHER" id="PTHR11177:SF317">
    <property type="entry name" value="CHITINASE 12-RELATED"/>
    <property type="match status" value="1"/>
</dbReference>
<evidence type="ECO:0000256" key="2">
    <source>
        <dbReference type="ARBA" id="ARBA00023295"/>
    </source>
</evidence>
<dbReference type="Gene3D" id="3.20.20.80">
    <property type="entry name" value="Glycosidases"/>
    <property type="match status" value="2"/>
</dbReference>
<dbReference type="PROSITE" id="PS51910">
    <property type="entry name" value="GH18_2"/>
    <property type="match status" value="1"/>
</dbReference>
<dbReference type="InterPro" id="IPR001223">
    <property type="entry name" value="Glyco_hydro18_cat"/>
</dbReference>
<dbReference type="GO" id="GO:0008061">
    <property type="term" value="F:chitin binding"/>
    <property type="evidence" value="ECO:0007669"/>
    <property type="project" value="InterPro"/>
</dbReference>
<dbReference type="InterPro" id="IPR001579">
    <property type="entry name" value="Glyco_hydro_18_chit_AS"/>
</dbReference>
<dbReference type="InterPro" id="IPR050314">
    <property type="entry name" value="Glycosyl_Hydrlase_18"/>
</dbReference>
<gene>
    <name evidence="4" type="primary">chtA</name>
    <name evidence="4" type="ORF">SDC9_39494</name>
</gene>
<comment type="caution">
    <text evidence="4">The sequence shown here is derived from an EMBL/GenBank/DDBJ whole genome shotgun (WGS) entry which is preliminary data.</text>
</comment>
<sequence>MTKKLLPAIFIAAALLAIPLSCEKEPVPQPKPEEKPYVPATLKEGRVALAYVTYWGTLIPDARIITHINYAFAELYVRNGEYQGFKLQGNESRFKQIVDLKKQFPHLKILVSFTHVVDNYDNIQGGGFSAVAKSDEYRKAFAQDCLKFIEKWGIDGVDIDWEFPGLSWSGAASDPAVDVQNHILLMKQLRETLGSRYLLTYAGYVMDKRAVTGGYRYIDVKAVDQYVDFVNIMTYDMDAAPKHHSALSDSRAYWDCTRAVSAYRNAGVEYNKMVLGIPFYGRHSYSEKPQSLNYSAILSLDKAVYKIDNWDAVSKTPYVTKSGVFFCGYDNTQSIENKANWAKGLGLKGMMYWQYDADDAKGTLRKAVWESVMK</sequence>
<feature type="domain" description="GH18" evidence="3">
    <location>
        <begin position="44"/>
        <end position="374"/>
    </location>
</feature>
<dbReference type="InterPro" id="IPR017853">
    <property type="entry name" value="GH"/>
</dbReference>
<dbReference type="PROSITE" id="PS01095">
    <property type="entry name" value="GH18_1"/>
    <property type="match status" value="1"/>
</dbReference>
<organism evidence="4">
    <name type="scientific">bioreactor metagenome</name>
    <dbReference type="NCBI Taxonomy" id="1076179"/>
    <lineage>
        <taxon>unclassified sequences</taxon>
        <taxon>metagenomes</taxon>
        <taxon>ecological metagenomes</taxon>
    </lineage>
</organism>
<evidence type="ECO:0000313" key="4">
    <source>
        <dbReference type="EMBL" id="MPL93368.1"/>
    </source>
</evidence>
<dbReference type="SUPFAM" id="SSF51445">
    <property type="entry name" value="(Trans)glycosidases"/>
    <property type="match status" value="1"/>
</dbReference>
<dbReference type="GO" id="GO:0008843">
    <property type="term" value="F:endochitinase activity"/>
    <property type="evidence" value="ECO:0007669"/>
    <property type="project" value="UniProtKB-EC"/>
</dbReference>
<keyword evidence="2 4" id="KW-0326">Glycosidase</keyword>
<dbReference type="AlphaFoldDB" id="A0A644VPR3"/>
<keyword evidence="1 4" id="KW-0378">Hydrolase</keyword>
<dbReference type="EMBL" id="VSSQ01000389">
    <property type="protein sequence ID" value="MPL93368.1"/>
    <property type="molecule type" value="Genomic_DNA"/>
</dbReference>
<name>A0A644VPR3_9ZZZZ</name>
<protein>
    <submittedName>
        <fullName evidence="4">Chitinase 63</fullName>
        <ecNumber evidence="4">3.2.1.14</ecNumber>
    </submittedName>
</protein>
<evidence type="ECO:0000256" key="1">
    <source>
        <dbReference type="ARBA" id="ARBA00022801"/>
    </source>
</evidence>
<evidence type="ECO:0000259" key="3">
    <source>
        <dbReference type="PROSITE" id="PS51910"/>
    </source>
</evidence>
<accession>A0A644VPR3</accession>
<dbReference type="GO" id="GO:0005975">
    <property type="term" value="P:carbohydrate metabolic process"/>
    <property type="evidence" value="ECO:0007669"/>
    <property type="project" value="InterPro"/>
</dbReference>
<dbReference type="InterPro" id="IPR011583">
    <property type="entry name" value="Chitinase_II/V-like_cat"/>
</dbReference>
<dbReference type="PANTHER" id="PTHR11177">
    <property type="entry name" value="CHITINASE"/>
    <property type="match status" value="1"/>
</dbReference>
<reference evidence="4" key="1">
    <citation type="submission" date="2019-08" db="EMBL/GenBank/DDBJ databases">
        <authorList>
            <person name="Kucharzyk K."/>
            <person name="Murdoch R.W."/>
            <person name="Higgins S."/>
            <person name="Loffler F."/>
        </authorList>
    </citation>
    <scope>NUCLEOTIDE SEQUENCE</scope>
</reference>
<proteinExistence type="predicted"/>